<accession>A0AAD7XQA8</accession>
<feature type="chain" id="PRO_5042217951" description="SnoaL-like domain-containing protein" evidence="2">
    <location>
        <begin position="24"/>
        <end position="220"/>
    </location>
</feature>
<evidence type="ECO:0000259" key="3">
    <source>
        <dbReference type="Pfam" id="PF12680"/>
    </source>
</evidence>
<feature type="signal peptide" evidence="2">
    <location>
        <begin position="1"/>
        <end position="23"/>
    </location>
</feature>
<sequence>MHGRRRQRRRRRVLLLFFAGSSALAPDVSQRIRALQEQQRTIADELASLQVVTPRTQILRLYEAFNARDLEGVASLLADDVVYEDLLLGDTTICRGKEAFKAALAWHPAFVSARLDLPLGSLELVVDKVACDGDTTVAVEWHVEQNGRPFPLGRGLSIATLDDDKNLSRVVDLCEAPWRVVGLLVRPVLSFFGAASALATFLAVNIAVFSSYPPGTFMWW</sequence>
<name>A0AAD7XQA8_9STRA</name>
<dbReference type="PANTHER" id="PTHR33698">
    <property type="entry name" value="NUCLEAR TRANSPORT FACTOR 2 (NTF2)-LIKE PROTEIN"/>
    <property type="match status" value="1"/>
</dbReference>
<dbReference type="AlphaFoldDB" id="A0AAD7XQA8"/>
<protein>
    <recommendedName>
        <fullName evidence="3">SnoaL-like domain-containing protein</fullName>
    </recommendedName>
</protein>
<dbReference type="PANTHER" id="PTHR33698:SF3">
    <property type="entry name" value="OS09G0266000 PROTEIN"/>
    <property type="match status" value="1"/>
</dbReference>
<keyword evidence="1" id="KW-0812">Transmembrane</keyword>
<dbReference type="Proteomes" id="UP001230188">
    <property type="component" value="Unassembled WGS sequence"/>
</dbReference>
<keyword evidence="1" id="KW-1133">Transmembrane helix</keyword>
<comment type="caution">
    <text evidence="4">The sequence shown here is derived from an EMBL/GenBank/DDBJ whole genome shotgun (WGS) entry which is preliminary data.</text>
</comment>
<keyword evidence="1" id="KW-0472">Membrane</keyword>
<keyword evidence="2" id="KW-0732">Signal</keyword>
<organism evidence="4 5">
    <name type="scientific">Chrysophaeum taylorii</name>
    <dbReference type="NCBI Taxonomy" id="2483200"/>
    <lineage>
        <taxon>Eukaryota</taxon>
        <taxon>Sar</taxon>
        <taxon>Stramenopiles</taxon>
        <taxon>Ochrophyta</taxon>
        <taxon>Pelagophyceae</taxon>
        <taxon>Pelagomonadales</taxon>
        <taxon>Pelagomonadaceae</taxon>
        <taxon>Chrysophaeum</taxon>
    </lineage>
</organism>
<dbReference type="InterPro" id="IPR037401">
    <property type="entry name" value="SnoaL-like"/>
</dbReference>
<keyword evidence="5" id="KW-1185">Reference proteome</keyword>
<evidence type="ECO:0000256" key="1">
    <source>
        <dbReference type="SAM" id="Phobius"/>
    </source>
</evidence>
<dbReference type="Pfam" id="PF12680">
    <property type="entry name" value="SnoaL_2"/>
    <property type="match status" value="1"/>
</dbReference>
<evidence type="ECO:0000256" key="2">
    <source>
        <dbReference type="SAM" id="SignalP"/>
    </source>
</evidence>
<dbReference type="EMBL" id="JAQMWT010000096">
    <property type="protein sequence ID" value="KAJ8610690.1"/>
    <property type="molecule type" value="Genomic_DNA"/>
</dbReference>
<dbReference type="Gene3D" id="3.10.450.50">
    <property type="match status" value="1"/>
</dbReference>
<dbReference type="SUPFAM" id="SSF54427">
    <property type="entry name" value="NTF2-like"/>
    <property type="match status" value="1"/>
</dbReference>
<reference evidence="4" key="1">
    <citation type="submission" date="2023-01" db="EMBL/GenBank/DDBJ databases">
        <title>Metagenome sequencing of chrysophaentin producing Chrysophaeum taylorii.</title>
        <authorList>
            <person name="Davison J."/>
            <person name="Bewley C."/>
        </authorList>
    </citation>
    <scope>NUCLEOTIDE SEQUENCE</scope>
    <source>
        <strain evidence="4">NIES-1699</strain>
    </source>
</reference>
<evidence type="ECO:0000313" key="4">
    <source>
        <dbReference type="EMBL" id="KAJ8610690.1"/>
    </source>
</evidence>
<gene>
    <name evidence="4" type="ORF">CTAYLR_005681</name>
</gene>
<proteinExistence type="predicted"/>
<feature type="transmembrane region" description="Helical" evidence="1">
    <location>
        <begin position="188"/>
        <end position="209"/>
    </location>
</feature>
<feature type="domain" description="SnoaL-like" evidence="3">
    <location>
        <begin position="59"/>
        <end position="165"/>
    </location>
</feature>
<evidence type="ECO:0000313" key="5">
    <source>
        <dbReference type="Proteomes" id="UP001230188"/>
    </source>
</evidence>
<dbReference type="InterPro" id="IPR032710">
    <property type="entry name" value="NTF2-like_dom_sf"/>
</dbReference>